<dbReference type="Proteomes" id="UP000887578">
    <property type="component" value="Unplaced"/>
</dbReference>
<name>A0A914Q1I9_9BILA</name>
<sequence length="221" mass="25288">MVKEEKARIPELVVAKFPLFKTNASWLQYDFAYTMEKVYNLPVINVSTTLERYAPAIAALAHDHKLSSHEEQEDASSDLLKTCELLLKLIGKYFKKKDIASIDRLVASSHDLPSVDDMIEKRRDIKQIAPMIFIIETTHGKDYFVSTDDFALKVHGNFGDALQCLTALHYVCYIEYAKELLHFNELLENLCGINLDKMPKSRRNLKMDLDTKMPPTSSDSQ</sequence>
<proteinExistence type="predicted"/>
<reference evidence="2" key="1">
    <citation type="submission" date="2022-11" db="UniProtKB">
        <authorList>
            <consortium name="WormBaseParasite"/>
        </authorList>
    </citation>
    <scope>IDENTIFICATION</scope>
</reference>
<organism evidence="1 2">
    <name type="scientific">Panagrolaimus davidi</name>
    <dbReference type="NCBI Taxonomy" id="227884"/>
    <lineage>
        <taxon>Eukaryota</taxon>
        <taxon>Metazoa</taxon>
        <taxon>Ecdysozoa</taxon>
        <taxon>Nematoda</taxon>
        <taxon>Chromadorea</taxon>
        <taxon>Rhabditida</taxon>
        <taxon>Tylenchina</taxon>
        <taxon>Panagrolaimomorpha</taxon>
        <taxon>Panagrolaimoidea</taxon>
        <taxon>Panagrolaimidae</taxon>
        <taxon>Panagrolaimus</taxon>
    </lineage>
</organism>
<evidence type="ECO:0000313" key="1">
    <source>
        <dbReference type="Proteomes" id="UP000887578"/>
    </source>
</evidence>
<keyword evidence="1" id="KW-1185">Reference proteome</keyword>
<dbReference type="AlphaFoldDB" id="A0A914Q1I9"/>
<protein>
    <submittedName>
        <fullName evidence="2">Uncharacterized protein</fullName>
    </submittedName>
</protein>
<dbReference type="WBParaSite" id="PDA_v2.g21002.t1">
    <property type="protein sequence ID" value="PDA_v2.g21002.t1"/>
    <property type="gene ID" value="PDA_v2.g21002"/>
</dbReference>
<accession>A0A914Q1I9</accession>
<evidence type="ECO:0000313" key="2">
    <source>
        <dbReference type="WBParaSite" id="PDA_v2.g21002.t1"/>
    </source>
</evidence>